<dbReference type="PANTHER" id="PTHR34385:SF1">
    <property type="entry name" value="PEPTIDOGLYCAN L-ALANYL-D-GLUTAMATE ENDOPEPTIDASE CWLK"/>
    <property type="match status" value="1"/>
</dbReference>
<protein>
    <recommendedName>
        <fullName evidence="3">D-alanyl-D-alanine carboxypeptidase-like core domain-containing protein</fullName>
    </recommendedName>
</protein>
<sequence length="312" mass="36029">MPESKFKKFLKQTISHEFVVVPLLFLTIISVGFGFWYGDKTIKELSSQIAFLSENLNQTDSKLASTTISLEENISQAKTSLEETLSKEKQNTEEKFSNVQNEVGSISGTVNNLEKLSKTDPELLQKYSKVFFLNEHFSPARLVEIPSEYNYFEEKNYQFYDQSWPYLEKMLKAAKRDSVDLYVYSAFRSFDTQEALKGQYTVVYGSGSANQFSADQGYSEHQLGTTVDLITTGISGTLSGFDGTKAYNWLLENAYKFGFVLSYPKNNAYYIYEPWHWRFVGIELATYLKSNNKYFYDLDQRQIDEYLISVFD</sequence>
<keyword evidence="2" id="KW-1133">Transmembrane helix</keyword>
<gene>
    <name evidence="4" type="ORF">A2442_00190</name>
</gene>
<name>A0A1F5EH26_9BACT</name>
<evidence type="ECO:0000313" key="5">
    <source>
        <dbReference type="Proteomes" id="UP000179003"/>
    </source>
</evidence>
<dbReference type="Pfam" id="PF02557">
    <property type="entry name" value="VanY"/>
    <property type="match status" value="1"/>
</dbReference>
<evidence type="ECO:0000259" key="3">
    <source>
        <dbReference type="Pfam" id="PF02557"/>
    </source>
</evidence>
<dbReference type="GO" id="GO:0006508">
    <property type="term" value="P:proteolysis"/>
    <property type="evidence" value="ECO:0007669"/>
    <property type="project" value="InterPro"/>
</dbReference>
<dbReference type="Gene3D" id="3.30.1380.10">
    <property type="match status" value="1"/>
</dbReference>
<feature type="domain" description="D-alanyl-D-alanine carboxypeptidase-like core" evidence="3">
    <location>
        <begin position="166"/>
        <end position="281"/>
    </location>
</feature>
<comment type="caution">
    <text evidence="4">The sequence shown here is derived from an EMBL/GenBank/DDBJ whole genome shotgun (WGS) entry which is preliminary data.</text>
</comment>
<organism evidence="4 5">
    <name type="scientific">Candidatus Campbellbacteria bacterium RIFOXYC2_FULL_35_25</name>
    <dbReference type="NCBI Taxonomy" id="1797582"/>
    <lineage>
        <taxon>Bacteria</taxon>
        <taxon>Candidatus Campbelliibacteriota</taxon>
    </lineage>
</organism>
<dbReference type="Proteomes" id="UP000179003">
    <property type="component" value="Unassembled WGS sequence"/>
</dbReference>
<accession>A0A1F5EH26</accession>
<dbReference type="InterPro" id="IPR058193">
    <property type="entry name" value="VanY/YodJ_core_dom"/>
</dbReference>
<dbReference type="InterPro" id="IPR009045">
    <property type="entry name" value="Zn_M74/Hedgehog-like"/>
</dbReference>
<keyword evidence="1" id="KW-0175">Coiled coil</keyword>
<dbReference type="EMBL" id="MFAE01000015">
    <property type="protein sequence ID" value="OGD66691.1"/>
    <property type="molecule type" value="Genomic_DNA"/>
</dbReference>
<evidence type="ECO:0000313" key="4">
    <source>
        <dbReference type="EMBL" id="OGD66691.1"/>
    </source>
</evidence>
<dbReference type="InterPro" id="IPR052179">
    <property type="entry name" value="DD-CPase-like"/>
</dbReference>
<feature type="transmembrane region" description="Helical" evidence="2">
    <location>
        <begin position="20"/>
        <end position="38"/>
    </location>
</feature>
<dbReference type="CDD" id="cd14852">
    <property type="entry name" value="LD-carboxypeptidase"/>
    <property type="match status" value="1"/>
</dbReference>
<dbReference type="STRING" id="1797582.A2442_00190"/>
<dbReference type="InterPro" id="IPR003709">
    <property type="entry name" value="VanY-like_core_dom"/>
</dbReference>
<keyword evidence="2" id="KW-0472">Membrane</keyword>
<proteinExistence type="predicted"/>
<dbReference type="SUPFAM" id="SSF55166">
    <property type="entry name" value="Hedgehog/DD-peptidase"/>
    <property type="match status" value="1"/>
</dbReference>
<evidence type="ECO:0000256" key="1">
    <source>
        <dbReference type="SAM" id="Coils"/>
    </source>
</evidence>
<dbReference type="AlphaFoldDB" id="A0A1F5EH26"/>
<dbReference type="GO" id="GO:0008233">
    <property type="term" value="F:peptidase activity"/>
    <property type="evidence" value="ECO:0007669"/>
    <property type="project" value="InterPro"/>
</dbReference>
<reference evidence="4 5" key="1">
    <citation type="journal article" date="2016" name="Nat. Commun.">
        <title>Thousands of microbial genomes shed light on interconnected biogeochemical processes in an aquifer system.</title>
        <authorList>
            <person name="Anantharaman K."/>
            <person name="Brown C.T."/>
            <person name="Hug L.A."/>
            <person name="Sharon I."/>
            <person name="Castelle C.J."/>
            <person name="Probst A.J."/>
            <person name="Thomas B.C."/>
            <person name="Singh A."/>
            <person name="Wilkins M.J."/>
            <person name="Karaoz U."/>
            <person name="Brodie E.L."/>
            <person name="Williams K.H."/>
            <person name="Hubbard S.S."/>
            <person name="Banfield J.F."/>
        </authorList>
    </citation>
    <scope>NUCLEOTIDE SEQUENCE [LARGE SCALE GENOMIC DNA]</scope>
</reference>
<feature type="coiled-coil region" evidence="1">
    <location>
        <begin position="42"/>
        <end position="102"/>
    </location>
</feature>
<keyword evidence="2" id="KW-0812">Transmembrane</keyword>
<evidence type="ECO:0000256" key="2">
    <source>
        <dbReference type="SAM" id="Phobius"/>
    </source>
</evidence>
<dbReference type="PANTHER" id="PTHR34385">
    <property type="entry name" value="D-ALANYL-D-ALANINE CARBOXYPEPTIDASE"/>
    <property type="match status" value="1"/>
</dbReference>